<dbReference type="AlphaFoldDB" id="A0A857JK70"/>
<dbReference type="EMBL" id="CP047656">
    <property type="protein sequence ID" value="QHJ11381.1"/>
    <property type="molecule type" value="Genomic_DNA"/>
</dbReference>
<evidence type="ECO:0000313" key="4">
    <source>
        <dbReference type="EMBL" id="QHJ11381.1"/>
    </source>
</evidence>
<feature type="domain" description="Sulfatase N-terminal" evidence="3">
    <location>
        <begin position="28"/>
        <end position="333"/>
    </location>
</feature>
<dbReference type="CDD" id="cd16146">
    <property type="entry name" value="ARS_like"/>
    <property type="match status" value="1"/>
</dbReference>
<name>A0A857JK70_9ALTE</name>
<keyword evidence="5" id="KW-1185">Reference proteome</keyword>
<proteinExistence type="inferred from homology"/>
<dbReference type="Proteomes" id="UP000464524">
    <property type="component" value="Chromosome"/>
</dbReference>
<dbReference type="InterPro" id="IPR000917">
    <property type="entry name" value="Sulfatase_N"/>
</dbReference>
<dbReference type="Gene3D" id="3.40.720.10">
    <property type="entry name" value="Alkaline Phosphatase, subunit A"/>
    <property type="match status" value="1"/>
</dbReference>
<dbReference type="PANTHER" id="PTHR42693:SF53">
    <property type="entry name" value="ENDO-4-O-SULFATASE"/>
    <property type="match status" value="1"/>
</dbReference>
<protein>
    <submittedName>
        <fullName evidence="4">Arylsulfatase</fullName>
        <ecNumber evidence="4">3.1.6.1</ecNumber>
    </submittedName>
</protein>
<comment type="similarity">
    <text evidence="1">Belongs to the sulfatase family.</text>
</comment>
<evidence type="ECO:0000313" key="5">
    <source>
        <dbReference type="Proteomes" id="UP000464524"/>
    </source>
</evidence>
<evidence type="ECO:0000256" key="2">
    <source>
        <dbReference type="ARBA" id="ARBA00022801"/>
    </source>
</evidence>
<dbReference type="InterPro" id="IPR050738">
    <property type="entry name" value="Sulfatase"/>
</dbReference>
<dbReference type="Gene3D" id="3.30.1120.10">
    <property type="match status" value="1"/>
</dbReference>
<accession>A0A857JK70</accession>
<dbReference type="Pfam" id="PF00884">
    <property type="entry name" value="Sulfatase"/>
    <property type="match status" value="1"/>
</dbReference>
<organism evidence="4 5">
    <name type="scientific">Paraglaciecola mesophila</name>
    <dbReference type="NCBI Taxonomy" id="197222"/>
    <lineage>
        <taxon>Bacteria</taxon>
        <taxon>Pseudomonadati</taxon>
        <taxon>Pseudomonadota</taxon>
        <taxon>Gammaproteobacteria</taxon>
        <taxon>Alteromonadales</taxon>
        <taxon>Alteromonadaceae</taxon>
        <taxon>Paraglaciecola</taxon>
    </lineage>
</organism>
<dbReference type="OrthoDB" id="9760224at2"/>
<evidence type="ECO:0000259" key="3">
    <source>
        <dbReference type="Pfam" id="PF00884"/>
    </source>
</evidence>
<evidence type="ECO:0000256" key="1">
    <source>
        <dbReference type="ARBA" id="ARBA00008779"/>
    </source>
</evidence>
<sequence length="614" mass="69265">MQPIAYFCAIVLLFSSHILYAEPEHSRPNIVLITADDLGFDDLSIHASPYISTPNIDRLARESVRFSDFTVTPVCSTTRAALLSGRDPYKTGVSGVHGGRDFMARDEVLMSDILLNAGYKTGTWGKWHIGKTNGYFPWDRGFDEGYYAELYQHQNSFGWLNGKKVTHQKWASEVVTDYAIDFIERNQTTPFFAYVSYLAPHEPWVAPKKFSDPLIKQGLRPAIANLYGMVNEMDEQIGRLLARLDALNLSDNTVVIFLSDNGPWWDSSNAGAMLKEEWYQRNPSKLKGNKGQSWQNGIKSPLFIRWKDHWQARDVPRYVDVKDILPTLTELTQAKLPATHKGFDGLSFLNYLTGEIKGDNNRETYIASHDVNVDLPNFNQWTPIDRKAKAAMHFANQTIGLRTEQYKLLLNPAADRPQYPQATKSYLLFDMQQDPLESHNIVTEKPVVAKSMISKLKAKFDEIHDDPASFRPPVYQITNQASLVNGFGPAATSVNVLSKPHHLSNLKQPGDFARYHIDVMSAGNYDLYIQQDNTDSAGLEISIELNEQKITTELNGLENQLIGTLKLTPSDTEFTLKVVANNSIKPWTSISGLRRFIFVPDGKQSSFSAISNPY</sequence>
<dbReference type="EC" id="3.1.6.1" evidence="4"/>
<gene>
    <name evidence="4" type="ORF">FX988_01610</name>
</gene>
<dbReference type="KEGG" id="pmes:FX988_01610"/>
<dbReference type="RefSeq" id="WP_160179133.1">
    <property type="nucleotide sequence ID" value="NZ_CP047656.1"/>
</dbReference>
<keyword evidence="2 4" id="KW-0378">Hydrolase</keyword>
<dbReference type="GO" id="GO:0004065">
    <property type="term" value="F:arylsulfatase activity"/>
    <property type="evidence" value="ECO:0007669"/>
    <property type="project" value="UniProtKB-EC"/>
</dbReference>
<dbReference type="SUPFAM" id="SSF53649">
    <property type="entry name" value="Alkaline phosphatase-like"/>
    <property type="match status" value="1"/>
</dbReference>
<dbReference type="InterPro" id="IPR017850">
    <property type="entry name" value="Alkaline_phosphatase_core_sf"/>
</dbReference>
<dbReference type="PANTHER" id="PTHR42693">
    <property type="entry name" value="ARYLSULFATASE FAMILY MEMBER"/>
    <property type="match status" value="1"/>
</dbReference>
<reference evidence="4 5" key="1">
    <citation type="submission" date="2019-12" db="EMBL/GenBank/DDBJ databases">
        <title>Genome sequencing and assembly of endphytes of Porphyra tenera.</title>
        <authorList>
            <person name="Park J.M."/>
            <person name="Shin R."/>
            <person name="Jo S.H."/>
        </authorList>
    </citation>
    <scope>NUCLEOTIDE SEQUENCE [LARGE SCALE GENOMIC DNA]</scope>
    <source>
        <strain evidence="4 5">GPM4</strain>
    </source>
</reference>